<sequence>MSLPTEVVRRGYSSEVHMRGDLNLVVQDASRQAIVYKPFLSSLSLQLSSKLFTMYSSEQSKWVAFQFKDPFAADKFFVCHVGKGTCCRPNCDLGFSSFNKSDIKFVDQLSEAVANGFRPCKHCLPDRESHPEGLSDNFVSINLDLLVKTVEHVNESIGFIKPLMDEEDDKNSALKETLWKSNNSGLKKRLSGGPVDDSEEVPLTRNKFDHLKLIDLACRHIALAALSASCGVSMGEEAVSRSPSPPESRRGSVARPSRKKRRRGGVLGFKELASKSNLSPWHFHRVFKSVTGQTPKAYGDKCWEYISRQEAKHPDLHKRRDSIIINTRIANPTLANEEDEVRHSDDDKDERSTISSSEPEKEPEHIVTPLSAPVVPVEPDQLFKQDFNLAVMDDFTSPLEATTPLTYDPSVAFPGSATMSPNVMSTVPSSATSFQLFDEIDDLMATKAPEAPLDFESYQYTPSMAYISNQQAQLQRQRQLEETEIGDDWLVGLKDDPTNFMIKDELVNYIG</sequence>
<dbReference type="Proteomes" id="UP000769157">
    <property type="component" value="Unassembled WGS sequence"/>
</dbReference>
<comment type="caution">
    <text evidence="4">The sequence shown here is derived from an EMBL/GenBank/DDBJ whole genome shotgun (WGS) entry which is preliminary data.</text>
</comment>
<evidence type="ECO:0000313" key="4">
    <source>
        <dbReference type="EMBL" id="KAH3662099.1"/>
    </source>
</evidence>
<name>A0A9P8NZW9_9ASCO</name>
<dbReference type="InterPro" id="IPR009057">
    <property type="entry name" value="Homeodomain-like_sf"/>
</dbReference>
<dbReference type="GeneID" id="70238244"/>
<protein>
    <recommendedName>
        <fullName evidence="3">Ada DNA repair metal-binding domain-containing protein</fullName>
    </recommendedName>
</protein>
<evidence type="ECO:0000256" key="1">
    <source>
        <dbReference type="ARBA" id="ARBA00023159"/>
    </source>
</evidence>
<proteinExistence type="predicted"/>
<dbReference type="EMBL" id="JAEUBE010000414">
    <property type="protein sequence ID" value="KAH3662099.1"/>
    <property type="molecule type" value="Genomic_DNA"/>
</dbReference>
<feature type="region of interest" description="Disordered" evidence="2">
    <location>
        <begin position="236"/>
        <end position="266"/>
    </location>
</feature>
<dbReference type="SUPFAM" id="SSF46689">
    <property type="entry name" value="Homeodomain-like"/>
    <property type="match status" value="1"/>
</dbReference>
<evidence type="ECO:0000259" key="3">
    <source>
        <dbReference type="Pfam" id="PF02805"/>
    </source>
</evidence>
<feature type="compositionally biased region" description="Basic and acidic residues" evidence="2">
    <location>
        <begin position="340"/>
        <end position="365"/>
    </location>
</feature>
<dbReference type="RefSeq" id="XP_046059203.1">
    <property type="nucleotide sequence ID" value="XM_046207551.1"/>
</dbReference>
<dbReference type="Gene3D" id="3.40.10.10">
    <property type="entry name" value="DNA Methylphosphotriester Repair Domain"/>
    <property type="match status" value="1"/>
</dbReference>
<dbReference type="AlphaFoldDB" id="A0A9P8NZW9"/>
<accession>A0A9P8NZW9</accession>
<keyword evidence="1" id="KW-0010">Activator</keyword>
<dbReference type="GO" id="GO:0008168">
    <property type="term" value="F:methyltransferase activity"/>
    <property type="evidence" value="ECO:0007669"/>
    <property type="project" value="InterPro"/>
</dbReference>
<dbReference type="InterPro" id="IPR035451">
    <property type="entry name" value="Ada-like_dom_sf"/>
</dbReference>
<dbReference type="GO" id="GO:0006281">
    <property type="term" value="P:DNA repair"/>
    <property type="evidence" value="ECO:0007669"/>
    <property type="project" value="InterPro"/>
</dbReference>
<feature type="domain" description="Ada DNA repair metal-binding" evidence="3">
    <location>
        <begin position="61"/>
        <end position="126"/>
    </location>
</feature>
<feature type="region of interest" description="Disordered" evidence="2">
    <location>
        <begin position="330"/>
        <end position="368"/>
    </location>
</feature>
<reference evidence="4" key="1">
    <citation type="journal article" date="2021" name="Open Biol.">
        <title>Shared evolutionary footprints suggest mitochondrial oxidative damage underlies multiple complex I losses in fungi.</title>
        <authorList>
            <person name="Schikora-Tamarit M.A."/>
            <person name="Marcet-Houben M."/>
            <person name="Nosek J."/>
            <person name="Gabaldon T."/>
        </authorList>
    </citation>
    <scope>NUCLEOTIDE SEQUENCE</scope>
    <source>
        <strain evidence="4">CBS6075</strain>
    </source>
</reference>
<keyword evidence="5" id="KW-1185">Reference proteome</keyword>
<dbReference type="Pfam" id="PF02805">
    <property type="entry name" value="Ada_Zn_binding"/>
    <property type="match status" value="1"/>
</dbReference>
<organism evidence="4 5">
    <name type="scientific">Ogataea philodendri</name>
    <dbReference type="NCBI Taxonomy" id="1378263"/>
    <lineage>
        <taxon>Eukaryota</taxon>
        <taxon>Fungi</taxon>
        <taxon>Dikarya</taxon>
        <taxon>Ascomycota</taxon>
        <taxon>Saccharomycotina</taxon>
        <taxon>Pichiomycetes</taxon>
        <taxon>Pichiales</taxon>
        <taxon>Pichiaceae</taxon>
        <taxon>Ogataea</taxon>
    </lineage>
</organism>
<evidence type="ECO:0000256" key="2">
    <source>
        <dbReference type="SAM" id="MobiDB-lite"/>
    </source>
</evidence>
<dbReference type="GO" id="GO:0006355">
    <property type="term" value="P:regulation of DNA-templated transcription"/>
    <property type="evidence" value="ECO:0007669"/>
    <property type="project" value="InterPro"/>
</dbReference>
<dbReference type="InterPro" id="IPR004026">
    <property type="entry name" value="Ada_DNA_repair_Zn-bd"/>
</dbReference>
<dbReference type="SUPFAM" id="SSF57884">
    <property type="entry name" value="Ada DNA repair protein, N-terminal domain (N-Ada 10)"/>
    <property type="match status" value="1"/>
</dbReference>
<dbReference type="Gene3D" id="1.10.10.60">
    <property type="entry name" value="Homeodomain-like"/>
    <property type="match status" value="1"/>
</dbReference>
<dbReference type="OrthoDB" id="2447880at2759"/>
<dbReference type="GO" id="GO:0008270">
    <property type="term" value="F:zinc ion binding"/>
    <property type="evidence" value="ECO:0007669"/>
    <property type="project" value="InterPro"/>
</dbReference>
<gene>
    <name evidence="4" type="ORF">OGAPHI_006280</name>
</gene>
<dbReference type="GO" id="GO:0003677">
    <property type="term" value="F:DNA binding"/>
    <property type="evidence" value="ECO:0007669"/>
    <property type="project" value="InterPro"/>
</dbReference>
<evidence type="ECO:0000313" key="5">
    <source>
        <dbReference type="Proteomes" id="UP000769157"/>
    </source>
</evidence>
<reference evidence="4" key="2">
    <citation type="submission" date="2021-01" db="EMBL/GenBank/DDBJ databases">
        <authorList>
            <person name="Schikora-Tamarit M.A."/>
        </authorList>
    </citation>
    <scope>NUCLEOTIDE SEQUENCE</scope>
    <source>
        <strain evidence="4">CBS6075</strain>
    </source>
</reference>